<dbReference type="AlphaFoldDB" id="A0A562VE42"/>
<evidence type="ECO:0000313" key="2">
    <source>
        <dbReference type="EMBL" id="TWJ16114.1"/>
    </source>
</evidence>
<dbReference type="OrthoDB" id="3695445at2"/>
<dbReference type="InterPro" id="IPR047137">
    <property type="entry name" value="ORF3"/>
</dbReference>
<proteinExistence type="predicted"/>
<dbReference type="PANTHER" id="PTHR33824:SF7">
    <property type="entry name" value="POLYKETIDE CYCLASE_DEHYDRASE AND LIPID TRANSPORT SUPERFAMILY PROTEIN"/>
    <property type="match status" value="1"/>
</dbReference>
<evidence type="ECO:0000259" key="1">
    <source>
        <dbReference type="Pfam" id="PF03364"/>
    </source>
</evidence>
<dbReference type="InterPro" id="IPR005031">
    <property type="entry name" value="COQ10_START"/>
</dbReference>
<dbReference type="CDD" id="cd07817">
    <property type="entry name" value="SRPBCC_8"/>
    <property type="match status" value="1"/>
</dbReference>
<dbReference type="SUPFAM" id="SSF55961">
    <property type="entry name" value="Bet v1-like"/>
    <property type="match status" value="1"/>
</dbReference>
<dbReference type="EMBL" id="VLLL01000005">
    <property type="protein sequence ID" value="TWJ16114.1"/>
    <property type="molecule type" value="Genomic_DNA"/>
</dbReference>
<dbReference type="Proteomes" id="UP000321617">
    <property type="component" value="Unassembled WGS sequence"/>
</dbReference>
<comment type="caution">
    <text evidence="2">The sequence shown here is derived from an EMBL/GenBank/DDBJ whole genome shotgun (WGS) entry which is preliminary data.</text>
</comment>
<feature type="domain" description="Coenzyme Q-binding protein COQ10 START" evidence="1">
    <location>
        <begin position="10"/>
        <end position="130"/>
    </location>
</feature>
<protein>
    <submittedName>
        <fullName evidence="2">Polyketide cyclase/dehydrase/lipid transport protein</fullName>
    </submittedName>
</protein>
<dbReference type="RefSeq" id="WP_147135967.1">
    <property type="nucleotide sequence ID" value="NZ_BAABIJ010000001.1"/>
</dbReference>
<organism evidence="2 3">
    <name type="scientific">Stackebrandtia albiflava</name>
    <dbReference type="NCBI Taxonomy" id="406432"/>
    <lineage>
        <taxon>Bacteria</taxon>
        <taxon>Bacillati</taxon>
        <taxon>Actinomycetota</taxon>
        <taxon>Actinomycetes</taxon>
        <taxon>Glycomycetales</taxon>
        <taxon>Glycomycetaceae</taxon>
        <taxon>Stackebrandtia</taxon>
    </lineage>
</organism>
<name>A0A562VE42_9ACTN</name>
<evidence type="ECO:0000313" key="3">
    <source>
        <dbReference type="Proteomes" id="UP000321617"/>
    </source>
</evidence>
<dbReference type="Gene3D" id="3.30.530.20">
    <property type="match status" value="1"/>
</dbReference>
<sequence>MSTITESVTVEAPVQTTFTEWERYERLPEVTENVVAIERLDPERSRWTVDIAGVTRSFEAEVVDRVPNKRITWRAVEGAGHVGVMEFEPLDATTTRVTAALVLEPTGFFENVGDRFGIIGLWVKRDLKDFKRHVEGLLRQPPPEG</sequence>
<dbReference type="PANTHER" id="PTHR33824">
    <property type="entry name" value="POLYKETIDE CYCLASE/DEHYDRASE AND LIPID TRANSPORT SUPERFAMILY PROTEIN"/>
    <property type="match status" value="1"/>
</dbReference>
<accession>A0A562VE42</accession>
<reference evidence="2 3" key="1">
    <citation type="journal article" date="2013" name="Stand. Genomic Sci.">
        <title>Genomic Encyclopedia of Type Strains, Phase I: The one thousand microbial genomes (KMG-I) project.</title>
        <authorList>
            <person name="Kyrpides N.C."/>
            <person name="Woyke T."/>
            <person name="Eisen J.A."/>
            <person name="Garrity G."/>
            <person name="Lilburn T.G."/>
            <person name="Beck B.J."/>
            <person name="Whitman W.B."/>
            <person name="Hugenholtz P."/>
            <person name="Klenk H.P."/>
        </authorList>
    </citation>
    <scope>NUCLEOTIDE SEQUENCE [LARGE SCALE GENOMIC DNA]</scope>
    <source>
        <strain evidence="2 3">DSM 45044</strain>
    </source>
</reference>
<keyword evidence="3" id="KW-1185">Reference proteome</keyword>
<gene>
    <name evidence="2" type="ORF">LX16_1838</name>
</gene>
<dbReference type="InterPro" id="IPR023393">
    <property type="entry name" value="START-like_dom_sf"/>
</dbReference>
<dbReference type="Pfam" id="PF03364">
    <property type="entry name" value="Polyketide_cyc"/>
    <property type="match status" value="1"/>
</dbReference>